<dbReference type="Proteomes" id="UP000198981">
    <property type="component" value="Unassembled WGS sequence"/>
</dbReference>
<feature type="region of interest" description="Disordered" evidence="1">
    <location>
        <begin position="82"/>
        <end position="101"/>
    </location>
</feature>
<sequence>MAEGRAPVVREIRAAAPLLAGLTAPTTARGPWLTAALGAAPAPRVRHRAVVVEHHRQGRPAGLALVTSRRELRRGLPTTVVRLLGEGGPPGPPGPAPRRLPAASPEVAELLADGLVDLLAAVRGPWELSLTGLPMGDPVLRALSARLGTGSRFRTVRARGLVDHLDDLGEVTRSTDPVALERWLPVFLDHRPAGARLVDLRALARVHAATGVLEHAVVRSAGRPVGGLLTLLEGPVRLPWWGFGDVVAGTAPGPPHVSLGAASWTVSP</sequence>
<reference evidence="3" key="1">
    <citation type="submission" date="2016-10" db="EMBL/GenBank/DDBJ databases">
        <authorList>
            <person name="Varghese N."/>
            <person name="Submissions S."/>
        </authorList>
    </citation>
    <scope>NUCLEOTIDE SEQUENCE [LARGE SCALE GENOMIC DNA]</scope>
    <source>
        <strain evidence="3">DSM 45722</strain>
    </source>
</reference>
<keyword evidence="3" id="KW-1185">Reference proteome</keyword>
<dbReference type="AlphaFoldDB" id="A0A1G4YE75"/>
<dbReference type="EMBL" id="FMUH01000004">
    <property type="protein sequence ID" value="SCX51860.1"/>
    <property type="molecule type" value="Genomic_DNA"/>
</dbReference>
<evidence type="ECO:0008006" key="4">
    <source>
        <dbReference type="Google" id="ProtNLM"/>
    </source>
</evidence>
<evidence type="ECO:0000313" key="3">
    <source>
        <dbReference type="Proteomes" id="UP000198981"/>
    </source>
</evidence>
<name>A0A1G4YE75_9ACTN</name>
<feature type="compositionally biased region" description="Pro residues" evidence="1">
    <location>
        <begin position="89"/>
        <end position="98"/>
    </location>
</feature>
<gene>
    <name evidence="2" type="ORF">SAMN03159343_2646</name>
</gene>
<protein>
    <recommendedName>
        <fullName evidence="4">BioF2-like acetyltransferase domain-containing protein</fullName>
    </recommendedName>
</protein>
<accession>A0A1G4YE75</accession>
<proteinExistence type="predicted"/>
<organism evidence="2 3">
    <name type="scientific">Klenkia marina</name>
    <dbReference type="NCBI Taxonomy" id="1960309"/>
    <lineage>
        <taxon>Bacteria</taxon>
        <taxon>Bacillati</taxon>
        <taxon>Actinomycetota</taxon>
        <taxon>Actinomycetes</taxon>
        <taxon>Geodermatophilales</taxon>
        <taxon>Geodermatophilaceae</taxon>
        <taxon>Klenkia</taxon>
    </lineage>
</organism>
<evidence type="ECO:0000313" key="2">
    <source>
        <dbReference type="EMBL" id="SCX51860.1"/>
    </source>
</evidence>
<evidence type="ECO:0000256" key="1">
    <source>
        <dbReference type="SAM" id="MobiDB-lite"/>
    </source>
</evidence>